<dbReference type="EMBL" id="BJCI01000044">
    <property type="protein sequence ID" value="GCL51040.1"/>
    <property type="molecule type" value="Genomic_DNA"/>
</dbReference>
<evidence type="ECO:0000259" key="1">
    <source>
        <dbReference type="Pfam" id="PF01610"/>
    </source>
</evidence>
<dbReference type="InterPro" id="IPR002560">
    <property type="entry name" value="Transposase_DDE"/>
</dbReference>
<evidence type="ECO:0000313" key="2">
    <source>
        <dbReference type="EMBL" id="GCL51040.1"/>
    </source>
</evidence>
<sequence>MKEEIRQIYQGCKTFRGAERKFEKWIRIARILYQSSASMIQRHLSGICNYFENHTTSGLTEGMNNKIKLIQRVSYGFSNFEHLRLKKSQILNQSNLEKKQANTKIFPSQRV</sequence>
<comment type="caution">
    <text evidence="2">The sequence shown here is derived from an EMBL/GenBank/DDBJ whole genome shotgun (WGS) entry which is preliminary data.</text>
</comment>
<feature type="domain" description="Transposase IS204/IS1001/IS1096/IS1165 DDE" evidence="1">
    <location>
        <begin position="1"/>
        <end position="86"/>
    </location>
</feature>
<reference evidence="2 3" key="1">
    <citation type="submission" date="2019-02" db="EMBL/GenBank/DDBJ databases">
        <title>Draft genome sequence of Arthrospira platensis NIES-3804.</title>
        <authorList>
            <person name="Yamaguchi H."/>
            <person name="Suzuki S."/>
            <person name="Kawachi M."/>
        </authorList>
    </citation>
    <scope>NUCLEOTIDE SEQUENCE [LARGE SCALE GENOMIC DNA]</scope>
    <source>
        <strain evidence="2 3">NIES-3804</strain>
    </source>
</reference>
<organism evidence="2 3">
    <name type="scientific">Microcystis aeruginosa NIES-3804</name>
    <dbReference type="NCBI Taxonomy" id="2517783"/>
    <lineage>
        <taxon>Bacteria</taxon>
        <taxon>Bacillati</taxon>
        <taxon>Cyanobacteriota</taxon>
        <taxon>Cyanophyceae</taxon>
        <taxon>Oscillatoriophycideae</taxon>
        <taxon>Chroococcales</taxon>
        <taxon>Microcystaceae</taxon>
        <taxon>Microcystis</taxon>
    </lineage>
</organism>
<dbReference type="AlphaFoldDB" id="A0A6H9GTW2"/>
<proteinExistence type="predicted"/>
<dbReference type="Pfam" id="PF01610">
    <property type="entry name" value="DDE_Tnp_ISL3"/>
    <property type="match status" value="1"/>
</dbReference>
<protein>
    <submittedName>
        <fullName evidence="2">Transposase</fullName>
    </submittedName>
</protein>
<accession>A0A6H9GTW2</accession>
<gene>
    <name evidence="2" type="ORF">NIES3804_26150</name>
</gene>
<name>A0A6H9GTW2_MICAE</name>
<evidence type="ECO:0000313" key="3">
    <source>
        <dbReference type="Proteomes" id="UP000435041"/>
    </source>
</evidence>
<dbReference type="Proteomes" id="UP000435041">
    <property type="component" value="Unassembled WGS sequence"/>
</dbReference>